<organism evidence="2 3">
    <name type="scientific">Rosenbergiella gaditana</name>
    <dbReference type="NCBI Taxonomy" id="2726987"/>
    <lineage>
        <taxon>Bacteria</taxon>
        <taxon>Pseudomonadati</taxon>
        <taxon>Pseudomonadota</taxon>
        <taxon>Gammaproteobacteria</taxon>
        <taxon>Enterobacterales</taxon>
        <taxon>Erwiniaceae</taxon>
        <taxon>Rosenbergiella</taxon>
    </lineage>
</organism>
<dbReference type="Proteomes" id="UP000790096">
    <property type="component" value="Unassembled WGS sequence"/>
</dbReference>
<gene>
    <name evidence="2" type="ORF">HH682_14570</name>
</gene>
<dbReference type="EMBL" id="JABBFR010000031">
    <property type="protein sequence ID" value="MBT0725611.1"/>
    <property type="molecule type" value="Genomic_DNA"/>
</dbReference>
<feature type="domain" description="Thoeris anti-defense 2-like" evidence="1">
    <location>
        <begin position="3"/>
        <end position="87"/>
    </location>
</feature>
<protein>
    <recommendedName>
        <fullName evidence="1">Thoeris anti-defense 2-like domain-containing protein</fullName>
    </recommendedName>
</protein>
<reference evidence="2 3" key="1">
    <citation type="submission" date="2020-04" db="EMBL/GenBank/DDBJ databases">
        <title>Genome sequencing of Rosenbergiella species.</title>
        <authorList>
            <person name="Alvarez-Perez S."/>
            <person name="Lievens B."/>
        </authorList>
    </citation>
    <scope>NUCLEOTIDE SEQUENCE [LARGE SCALE GENOMIC DNA]</scope>
    <source>
        <strain evidence="2 3">S61</strain>
    </source>
</reference>
<evidence type="ECO:0000259" key="1">
    <source>
        <dbReference type="Pfam" id="PF11195"/>
    </source>
</evidence>
<dbReference type="InterPro" id="IPR021361">
    <property type="entry name" value="Tad2-like_dom"/>
</dbReference>
<proteinExistence type="predicted"/>
<keyword evidence="3" id="KW-1185">Reference proteome</keyword>
<comment type="caution">
    <text evidence="2">The sequence shown here is derived from an EMBL/GenBank/DDBJ whole genome shotgun (WGS) entry which is preliminary data.</text>
</comment>
<evidence type="ECO:0000313" key="2">
    <source>
        <dbReference type="EMBL" id="MBT0725611.1"/>
    </source>
</evidence>
<name>A0ABS5SZS8_9GAMM</name>
<dbReference type="Pfam" id="PF11195">
    <property type="entry name" value="Tad2-like"/>
    <property type="match status" value="1"/>
</dbReference>
<dbReference type="RefSeq" id="WP_214238243.1">
    <property type="nucleotide sequence ID" value="NZ_JABBFR010000031.1"/>
</dbReference>
<sequence>MIEGRTVRRQVWAKEQSLKLEAGFLPKDSETLYGRALGVPVEYYQQGAEGEELRQLQDPQFLKLFSDKTTEWKPSTIAVLAYDWELV</sequence>
<evidence type="ECO:0000313" key="3">
    <source>
        <dbReference type="Proteomes" id="UP000790096"/>
    </source>
</evidence>
<accession>A0ABS5SZS8</accession>